<feature type="transmembrane region" description="Helical" evidence="2">
    <location>
        <begin position="155"/>
        <end position="174"/>
    </location>
</feature>
<dbReference type="AlphaFoldDB" id="A0A9W7DLL0"/>
<reference evidence="3" key="1">
    <citation type="submission" date="2022-07" db="EMBL/GenBank/DDBJ databases">
        <title>Genome analysis of Parmales, a sister group of diatoms, reveals the evolutionary specialization of diatoms from phago-mixotrophs to photoautotrophs.</title>
        <authorList>
            <person name="Ban H."/>
            <person name="Sato S."/>
            <person name="Yoshikawa S."/>
            <person name="Kazumasa Y."/>
            <person name="Nakamura Y."/>
            <person name="Ichinomiya M."/>
            <person name="Saitoh K."/>
            <person name="Sato N."/>
            <person name="Blanc-Mathieu R."/>
            <person name="Endo H."/>
            <person name="Kuwata A."/>
            <person name="Ogata H."/>
        </authorList>
    </citation>
    <scope>NUCLEOTIDE SEQUENCE</scope>
</reference>
<keyword evidence="4" id="KW-1185">Reference proteome</keyword>
<feature type="transmembrane region" description="Helical" evidence="2">
    <location>
        <begin position="180"/>
        <end position="198"/>
    </location>
</feature>
<protein>
    <submittedName>
        <fullName evidence="3">Uncharacterized protein</fullName>
    </submittedName>
</protein>
<evidence type="ECO:0000313" key="3">
    <source>
        <dbReference type="EMBL" id="GMH46712.1"/>
    </source>
</evidence>
<feature type="transmembrane region" description="Helical" evidence="2">
    <location>
        <begin position="20"/>
        <end position="38"/>
    </location>
</feature>
<feature type="transmembrane region" description="Helical" evidence="2">
    <location>
        <begin position="218"/>
        <end position="237"/>
    </location>
</feature>
<keyword evidence="2" id="KW-0812">Transmembrane</keyword>
<feature type="transmembrane region" description="Helical" evidence="2">
    <location>
        <begin position="271"/>
        <end position="288"/>
    </location>
</feature>
<feature type="transmembrane region" description="Helical" evidence="2">
    <location>
        <begin position="243"/>
        <end position="264"/>
    </location>
</feature>
<keyword evidence="2" id="KW-1133">Transmembrane helix</keyword>
<accession>A0A9W7DLL0</accession>
<evidence type="ECO:0000256" key="1">
    <source>
        <dbReference type="SAM" id="MobiDB-lite"/>
    </source>
</evidence>
<evidence type="ECO:0000313" key="4">
    <source>
        <dbReference type="Proteomes" id="UP001165082"/>
    </source>
</evidence>
<dbReference type="EMBL" id="BRXZ01000533">
    <property type="protein sequence ID" value="GMH46712.1"/>
    <property type="molecule type" value="Genomic_DNA"/>
</dbReference>
<dbReference type="Proteomes" id="UP001165082">
    <property type="component" value="Unassembled WGS sequence"/>
</dbReference>
<organism evidence="3 4">
    <name type="scientific">Triparma retinervis</name>
    <dbReference type="NCBI Taxonomy" id="2557542"/>
    <lineage>
        <taxon>Eukaryota</taxon>
        <taxon>Sar</taxon>
        <taxon>Stramenopiles</taxon>
        <taxon>Ochrophyta</taxon>
        <taxon>Bolidophyceae</taxon>
        <taxon>Parmales</taxon>
        <taxon>Triparmaceae</taxon>
        <taxon>Triparma</taxon>
    </lineage>
</organism>
<evidence type="ECO:0000256" key="2">
    <source>
        <dbReference type="SAM" id="Phobius"/>
    </source>
</evidence>
<sequence>MAFCSHYGSLFDDNLKNTMFILFTAGLAAANFAAWVIGDFNGLDVDCGYIVYYEKLHKERAVNLPSLLGNILLLIYSLTLYFVWLKKTKEIAAGHFYRISSACKMPPGHNQNHSNNSLQKPTTRRNYNTEKDADPAGLTFPQYYNIYNSKSMNSCFVGGIIFTFVGSAAVDIGFLPRQAIAQFFSIVFFAVCVTCFVIDGSFMRMPRGLRRVRNNCAYLYTISTTLLPALNAMTLVRDSVYEVHGAVASAISLRIFSILVTVLFKSMAIKASTGSTYGPYIFPLYFAFDLTQAYLFIAVPFMSSEFLILLVTKEFITVFRNVGGNEIFLWLANSILGAKRPFPLREIHLMDKLNTNAAADTVAEVSSMRKALTNIDTGAEYGKVFRGNDPLYLVSATILTTAMVCTLGRNQALHFENEQFWDTKNGTGLAQFGDSVTANCSGVQFAGNP</sequence>
<comment type="caution">
    <text evidence="3">The sequence shown here is derived from an EMBL/GenBank/DDBJ whole genome shotgun (WGS) entry which is preliminary data.</text>
</comment>
<feature type="transmembrane region" description="Helical" evidence="2">
    <location>
        <begin position="67"/>
        <end position="85"/>
    </location>
</feature>
<feature type="compositionally biased region" description="Polar residues" evidence="1">
    <location>
        <begin position="109"/>
        <end position="126"/>
    </location>
</feature>
<keyword evidence="2" id="KW-0472">Membrane</keyword>
<name>A0A9W7DLL0_9STRA</name>
<feature type="region of interest" description="Disordered" evidence="1">
    <location>
        <begin position="108"/>
        <end position="133"/>
    </location>
</feature>
<proteinExistence type="predicted"/>
<gene>
    <name evidence="3" type="ORF">TrRE_jg5167</name>
</gene>